<dbReference type="SUPFAM" id="SSF81383">
    <property type="entry name" value="F-box domain"/>
    <property type="match status" value="1"/>
</dbReference>
<evidence type="ECO:0000256" key="1">
    <source>
        <dbReference type="SAM" id="MobiDB-lite"/>
    </source>
</evidence>
<reference evidence="2 3" key="1">
    <citation type="submission" date="2024-01" db="EMBL/GenBank/DDBJ databases">
        <title>Comparative genomics of Cryptococcus and Kwoniella reveals pathogenesis evolution and contrasting modes of karyotype evolution via chromosome fusion or intercentromeric recombination.</title>
        <authorList>
            <person name="Coelho M.A."/>
            <person name="David-Palma M."/>
            <person name="Shea T."/>
            <person name="Bowers K."/>
            <person name="McGinley-Smith S."/>
            <person name="Mohammad A.W."/>
            <person name="Gnirke A."/>
            <person name="Yurkov A.M."/>
            <person name="Nowrousian M."/>
            <person name="Sun S."/>
            <person name="Cuomo C.A."/>
            <person name="Heitman J."/>
        </authorList>
    </citation>
    <scope>NUCLEOTIDE SEQUENCE [LARGE SCALE GENOMIC DNA]</scope>
    <source>
        <strain evidence="2">CBS 11374</strain>
    </source>
</reference>
<gene>
    <name evidence="2" type="ORF">IL334_003831</name>
</gene>
<proteinExistence type="predicted"/>
<feature type="region of interest" description="Disordered" evidence="1">
    <location>
        <begin position="424"/>
        <end position="466"/>
    </location>
</feature>
<dbReference type="GeneID" id="87955962"/>
<dbReference type="EMBL" id="CP141885">
    <property type="protein sequence ID" value="WRT66868.1"/>
    <property type="molecule type" value="Genomic_DNA"/>
</dbReference>
<sequence length="466" mass="53928">MDGLASTQLGGTADIVSQIVSYLPQSSLFATLQVSKSFFHASVPHLYHTLTIKHDFKNIFTGATRPDNLTFDTPSNDDQTQPLNEINKNSLLRYIKRVDVFVHSTHECPFVLQYIQPLPNLEVVHLARGPRGKGFGFPCEAETCQFINKVCVNAKKAIIRQLDFTPLSSYKSLKTVVLKLRICELPIWYGQGLIDYGEYHMSKSEISLPHSVKKLDMVWWDADHKYRLDSYEAQEEGSRYWHGGRDSGMRTMKGCTYCDQSGCRQYSPHVGIQIPAMVECFAQDFKLDQIRLWNVGGSIPRPQWGEEEFAVEELKEMIVKSFSVGRQKKSTLLTNSESDSEDMMTFHSGLEYLSYGLENDEIDQGEWQYWEDRYQPSFKLQELREQVSKLITLENIGYPTSSNCKDDMKHWSKDDCWAYLARHQEKQRKEEETEARMRIRDKAEARQESEEEHDIDDYSDVEVQEV</sequence>
<dbReference type="RefSeq" id="XP_062791608.1">
    <property type="nucleotide sequence ID" value="XM_062935557.1"/>
</dbReference>
<dbReference type="InterPro" id="IPR036047">
    <property type="entry name" value="F-box-like_dom_sf"/>
</dbReference>
<evidence type="ECO:0000313" key="2">
    <source>
        <dbReference type="EMBL" id="WRT66868.1"/>
    </source>
</evidence>
<accession>A0ABZ1CZ87</accession>
<dbReference type="Proteomes" id="UP001329825">
    <property type="component" value="Chromosome 5"/>
</dbReference>
<keyword evidence="3" id="KW-1185">Reference proteome</keyword>
<organism evidence="2 3">
    <name type="scientific">Kwoniella shivajii</name>
    <dbReference type="NCBI Taxonomy" id="564305"/>
    <lineage>
        <taxon>Eukaryota</taxon>
        <taxon>Fungi</taxon>
        <taxon>Dikarya</taxon>
        <taxon>Basidiomycota</taxon>
        <taxon>Agaricomycotina</taxon>
        <taxon>Tremellomycetes</taxon>
        <taxon>Tremellales</taxon>
        <taxon>Cryptococcaceae</taxon>
        <taxon>Kwoniella</taxon>
    </lineage>
</organism>
<name>A0ABZ1CZ87_9TREE</name>
<evidence type="ECO:0000313" key="3">
    <source>
        <dbReference type="Proteomes" id="UP001329825"/>
    </source>
</evidence>
<protein>
    <recommendedName>
        <fullName evidence="4">F-box domain-containing protein</fullName>
    </recommendedName>
</protein>
<feature type="compositionally biased region" description="Acidic residues" evidence="1">
    <location>
        <begin position="449"/>
        <end position="466"/>
    </location>
</feature>
<feature type="compositionally biased region" description="Basic and acidic residues" evidence="1">
    <location>
        <begin position="424"/>
        <end position="448"/>
    </location>
</feature>
<evidence type="ECO:0008006" key="4">
    <source>
        <dbReference type="Google" id="ProtNLM"/>
    </source>
</evidence>